<gene>
    <name evidence="1" type="ORF">VO64_2922</name>
</gene>
<protein>
    <recommendedName>
        <fullName evidence="3">Mobile element protein</fullName>
    </recommendedName>
</protein>
<evidence type="ECO:0000313" key="2">
    <source>
        <dbReference type="Proteomes" id="UP000033099"/>
    </source>
</evidence>
<organism evidence="1 2">
    <name type="scientific">Pseudomonas synxantha</name>
    <dbReference type="NCBI Taxonomy" id="47883"/>
    <lineage>
        <taxon>Bacteria</taxon>
        <taxon>Pseudomonadati</taxon>
        <taxon>Pseudomonadota</taxon>
        <taxon>Gammaproteobacteria</taxon>
        <taxon>Pseudomonadales</taxon>
        <taxon>Pseudomonadaceae</taxon>
        <taxon>Pseudomonas</taxon>
    </lineage>
</organism>
<evidence type="ECO:0000313" key="1">
    <source>
        <dbReference type="EMBL" id="AKA83468.1"/>
    </source>
</evidence>
<dbReference type="AlphaFoldDB" id="A0AAU8TZF1"/>
<name>A0AAU8TZF1_9PSED</name>
<sequence>MLALNVLSMILHWVNVQLLNSQSFRDASLKLHFMNVQSLNWLLLKPDP</sequence>
<dbReference type="EMBL" id="CP011117">
    <property type="protein sequence ID" value="AKA83468.1"/>
    <property type="molecule type" value="Genomic_DNA"/>
</dbReference>
<accession>A0AAU8TZF1</accession>
<reference evidence="1 2" key="1">
    <citation type="journal article" date="2015" name="Genome Announc.">
        <title>Complete Genome Sequence of Biocontrol Strain Pseudomonas fluorescens LBUM223.</title>
        <authorList>
            <person name="Roquigny R."/>
            <person name="Arseneault T."/>
            <person name="Gadkar V.J."/>
            <person name="Novinscak A."/>
            <person name="Joly D.L."/>
            <person name="Filion M."/>
        </authorList>
    </citation>
    <scope>NUCLEOTIDE SEQUENCE [LARGE SCALE GENOMIC DNA]</scope>
    <source>
        <strain evidence="1 2">LBUM223</strain>
    </source>
</reference>
<dbReference type="KEGG" id="pfb:VO64_2922"/>
<proteinExistence type="predicted"/>
<evidence type="ECO:0008006" key="3">
    <source>
        <dbReference type="Google" id="ProtNLM"/>
    </source>
</evidence>
<dbReference type="Proteomes" id="UP000033099">
    <property type="component" value="Chromosome"/>
</dbReference>